<dbReference type="GO" id="GO:0016491">
    <property type="term" value="F:oxidoreductase activity"/>
    <property type="evidence" value="ECO:0007669"/>
    <property type="project" value="InterPro"/>
</dbReference>
<sequence length="109" mass="11855">MRMMNQMTDSSDAFVSELLRAANEVARLTVSERARLLQRAAATIRDCRDEIGSPETPADDIGDLEDIVYCLNEAANLVDESTDAEVAETLVEAIGAIQAAQTLLMERPA</sequence>
<reference evidence="1 2" key="1">
    <citation type="submission" date="2018-03" db="EMBL/GenBank/DDBJ databases">
        <title>The draft genome of Mesorhizobium soli JCM 19897.</title>
        <authorList>
            <person name="Li L."/>
            <person name="Liu L."/>
            <person name="Liang L."/>
            <person name="Wang T."/>
            <person name="Zhang X."/>
        </authorList>
    </citation>
    <scope>NUCLEOTIDE SEQUENCE [LARGE SCALE GENOMIC DNA]</scope>
    <source>
        <strain evidence="1 2">JCM 19897</strain>
    </source>
</reference>
<proteinExistence type="predicted"/>
<evidence type="ECO:0000313" key="1">
    <source>
        <dbReference type="EMBL" id="PSJ53226.1"/>
    </source>
</evidence>
<dbReference type="EMBL" id="PXYL01000030">
    <property type="protein sequence ID" value="PSJ53226.1"/>
    <property type="molecule type" value="Genomic_DNA"/>
</dbReference>
<organism evidence="1 2">
    <name type="scientific">Pseudaminobacter soli</name>
    <name type="common">ex Li et al. 2025</name>
    <dbReference type="NCBI Taxonomy" id="1295366"/>
    <lineage>
        <taxon>Bacteria</taxon>
        <taxon>Pseudomonadati</taxon>
        <taxon>Pseudomonadota</taxon>
        <taxon>Alphaproteobacteria</taxon>
        <taxon>Hyphomicrobiales</taxon>
        <taxon>Phyllobacteriaceae</taxon>
        <taxon>Pseudaminobacter</taxon>
    </lineage>
</organism>
<keyword evidence="2" id="KW-1185">Reference proteome</keyword>
<gene>
    <name evidence="1" type="ORF">C7I85_28350</name>
</gene>
<feature type="non-terminal residue" evidence="1">
    <location>
        <position position="109"/>
    </location>
</feature>
<protein>
    <submittedName>
        <fullName evidence="1">Uncharacterized protein</fullName>
    </submittedName>
</protein>
<evidence type="ECO:0000313" key="2">
    <source>
        <dbReference type="Proteomes" id="UP000240653"/>
    </source>
</evidence>
<dbReference type="Proteomes" id="UP000240653">
    <property type="component" value="Unassembled WGS sequence"/>
</dbReference>
<dbReference type="Gene3D" id="3.40.605.10">
    <property type="entry name" value="Aldehyde Dehydrogenase, Chain A, domain 1"/>
    <property type="match status" value="1"/>
</dbReference>
<dbReference type="AlphaFoldDB" id="A0A2P7RSM7"/>
<name>A0A2P7RSM7_9HYPH</name>
<accession>A0A2P7RSM7</accession>
<dbReference type="InterPro" id="IPR016162">
    <property type="entry name" value="Ald_DH_N"/>
</dbReference>
<comment type="caution">
    <text evidence="1">The sequence shown here is derived from an EMBL/GenBank/DDBJ whole genome shotgun (WGS) entry which is preliminary data.</text>
</comment>